<dbReference type="AlphaFoldDB" id="A0AAN5DEH4"/>
<evidence type="ECO:0000313" key="3">
    <source>
        <dbReference type="Proteomes" id="UP001328107"/>
    </source>
</evidence>
<keyword evidence="3" id="KW-1185">Reference proteome</keyword>
<evidence type="ECO:0000256" key="1">
    <source>
        <dbReference type="SAM" id="Phobius"/>
    </source>
</evidence>
<accession>A0AAN5DEH4</accession>
<feature type="non-terminal residue" evidence="2">
    <location>
        <position position="1"/>
    </location>
</feature>
<keyword evidence="1" id="KW-0812">Transmembrane</keyword>
<comment type="caution">
    <text evidence="2">The sequence shown here is derived from an EMBL/GenBank/DDBJ whole genome shotgun (WGS) entry which is preliminary data.</text>
</comment>
<name>A0AAN5DEH4_9BILA</name>
<dbReference type="Proteomes" id="UP001328107">
    <property type="component" value="Unassembled WGS sequence"/>
</dbReference>
<gene>
    <name evidence="2" type="ORF">PMAYCL1PPCAC_32316</name>
</gene>
<keyword evidence="1" id="KW-0472">Membrane</keyword>
<reference evidence="3" key="1">
    <citation type="submission" date="2022-10" db="EMBL/GenBank/DDBJ databases">
        <title>Genome assembly of Pristionchus species.</title>
        <authorList>
            <person name="Yoshida K."/>
            <person name="Sommer R.J."/>
        </authorList>
    </citation>
    <scope>NUCLEOTIDE SEQUENCE [LARGE SCALE GENOMIC DNA]</scope>
    <source>
        <strain evidence="3">RS5460</strain>
    </source>
</reference>
<keyword evidence="1" id="KW-1133">Transmembrane helix</keyword>
<evidence type="ECO:0000313" key="2">
    <source>
        <dbReference type="EMBL" id="GMR62121.1"/>
    </source>
</evidence>
<proteinExistence type="predicted"/>
<dbReference type="EMBL" id="BTRK01000006">
    <property type="protein sequence ID" value="GMR62121.1"/>
    <property type="molecule type" value="Genomic_DNA"/>
</dbReference>
<protein>
    <submittedName>
        <fullName evidence="2">Uncharacterized protein</fullName>
    </submittedName>
</protein>
<feature type="transmembrane region" description="Helical" evidence="1">
    <location>
        <begin position="32"/>
        <end position="58"/>
    </location>
</feature>
<sequence length="68" mass="7891">SKIGRMSLDKNYYQTLRSINEAVEKLQNLLQIFQLATLIVAVAIAFLLVGTTITCYYGKYKKYNNKRR</sequence>
<organism evidence="2 3">
    <name type="scientific">Pristionchus mayeri</name>
    <dbReference type="NCBI Taxonomy" id="1317129"/>
    <lineage>
        <taxon>Eukaryota</taxon>
        <taxon>Metazoa</taxon>
        <taxon>Ecdysozoa</taxon>
        <taxon>Nematoda</taxon>
        <taxon>Chromadorea</taxon>
        <taxon>Rhabditida</taxon>
        <taxon>Rhabditina</taxon>
        <taxon>Diplogasteromorpha</taxon>
        <taxon>Diplogasteroidea</taxon>
        <taxon>Neodiplogasteridae</taxon>
        <taxon>Pristionchus</taxon>
    </lineage>
</organism>
<feature type="non-terminal residue" evidence="2">
    <location>
        <position position="68"/>
    </location>
</feature>